<protein>
    <recommendedName>
        <fullName evidence="8">Neuropeptide F</fullName>
    </recommendedName>
</protein>
<proteinExistence type="inferred from homology"/>
<dbReference type="GO" id="GO:0005576">
    <property type="term" value="C:extracellular region"/>
    <property type="evidence" value="ECO:0007669"/>
    <property type="project" value="UniProtKB-SubCell"/>
</dbReference>
<name>A0AAV6UBW4_9ARAC</name>
<dbReference type="InterPro" id="IPR020392">
    <property type="entry name" value="Pancreatic_hormone-like_CS"/>
</dbReference>
<dbReference type="EMBL" id="JAFNEN010000498">
    <property type="protein sequence ID" value="KAG8181742.1"/>
    <property type="molecule type" value="Genomic_DNA"/>
</dbReference>
<evidence type="ECO:0000256" key="2">
    <source>
        <dbReference type="ARBA" id="ARBA00010022"/>
    </source>
</evidence>
<keyword evidence="3" id="KW-0964">Secreted</keyword>
<dbReference type="GO" id="GO:0005179">
    <property type="term" value="F:hormone activity"/>
    <property type="evidence" value="ECO:0007669"/>
    <property type="project" value="InterPro"/>
</dbReference>
<reference evidence="6 7" key="1">
    <citation type="journal article" date="2022" name="Nat. Ecol. Evol.">
        <title>A masculinizing supergene underlies an exaggerated male reproductive morph in a spider.</title>
        <authorList>
            <person name="Hendrickx F."/>
            <person name="De Corte Z."/>
            <person name="Sonet G."/>
            <person name="Van Belleghem S.M."/>
            <person name="Kostlbacher S."/>
            <person name="Vangestel C."/>
        </authorList>
    </citation>
    <scope>NUCLEOTIDE SEQUENCE [LARGE SCALE GENOMIC DNA]</scope>
    <source>
        <strain evidence="6">W744_W776</strain>
    </source>
</reference>
<evidence type="ECO:0008006" key="8">
    <source>
        <dbReference type="Google" id="ProtNLM"/>
    </source>
</evidence>
<comment type="caution">
    <text evidence="6">The sequence shown here is derived from an EMBL/GenBank/DDBJ whole genome shotgun (WGS) entry which is preliminary data.</text>
</comment>
<keyword evidence="7" id="KW-1185">Reference proteome</keyword>
<evidence type="ECO:0000256" key="1">
    <source>
        <dbReference type="ARBA" id="ARBA00004613"/>
    </source>
</evidence>
<sequence>MMGKLGMLVFSVTMVVALIVMTLPREGMANPSLEEGLDVAEAIRFLEKLDKYYSQIARPRYGRSTDSHRKSFPMAMRSRKFANEADRR</sequence>
<comment type="subcellular location">
    <subcellularLocation>
        <location evidence="1">Secreted</location>
    </subcellularLocation>
</comment>
<feature type="region of interest" description="Disordered" evidence="4">
    <location>
        <begin position="62"/>
        <end position="88"/>
    </location>
</feature>
<dbReference type="Proteomes" id="UP000827092">
    <property type="component" value="Unassembled WGS sequence"/>
</dbReference>
<keyword evidence="5" id="KW-0732">Signal</keyword>
<gene>
    <name evidence="6" type="ORF">JTE90_028280</name>
</gene>
<evidence type="ECO:0000313" key="7">
    <source>
        <dbReference type="Proteomes" id="UP000827092"/>
    </source>
</evidence>
<feature type="chain" id="PRO_5043473527" description="Neuropeptide F" evidence="5">
    <location>
        <begin position="30"/>
        <end position="88"/>
    </location>
</feature>
<comment type="similarity">
    <text evidence="2">Belongs to the NPY family.</text>
</comment>
<dbReference type="Pfam" id="PF00159">
    <property type="entry name" value="Hormone_3"/>
    <property type="match status" value="1"/>
</dbReference>
<evidence type="ECO:0000313" key="6">
    <source>
        <dbReference type="EMBL" id="KAG8181742.1"/>
    </source>
</evidence>
<evidence type="ECO:0000256" key="5">
    <source>
        <dbReference type="SAM" id="SignalP"/>
    </source>
</evidence>
<organism evidence="6 7">
    <name type="scientific">Oedothorax gibbosus</name>
    <dbReference type="NCBI Taxonomy" id="931172"/>
    <lineage>
        <taxon>Eukaryota</taxon>
        <taxon>Metazoa</taxon>
        <taxon>Ecdysozoa</taxon>
        <taxon>Arthropoda</taxon>
        <taxon>Chelicerata</taxon>
        <taxon>Arachnida</taxon>
        <taxon>Araneae</taxon>
        <taxon>Araneomorphae</taxon>
        <taxon>Entelegynae</taxon>
        <taxon>Araneoidea</taxon>
        <taxon>Linyphiidae</taxon>
        <taxon>Erigoninae</taxon>
        <taxon>Oedothorax</taxon>
    </lineage>
</organism>
<dbReference type="AlphaFoldDB" id="A0AAV6UBW4"/>
<evidence type="ECO:0000256" key="4">
    <source>
        <dbReference type="SAM" id="MobiDB-lite"/>
    </source>
</evidence>
<feature type="signal peptide" evidence="5">
    <location>
        <begin position="1"/>
        <end position="29"/>
    </location>
</feature>
<dbReference type="InterPro" id="IPR001955">
    <property type="entry name" value="Pancreatic_hormone-like"/>
</dbReference>
<evidence type="ECO:0000256" key="3">
    <source>
        <dbReference type="ARBA" id="ARBA00022525"/>
    </source>
</evidence>
<accession>A0AAV6UBW4</accession>
<dbReference type="PROSITE" id="PS00265">
    <property type="entry name" value="PANCREATIC_HORMONE_1"/>
    <property type="match status" value="1"/>
</dbReference>